<evidence type="ECO:0000313" key="3">
    <source>
        <dbReference type="Proteomes" id="UP000326532"/>
    </source>
</evidence>
<evidence type="ECO:0000256" key="1">
    <source>
        <dbReference type="SAM" id="Phobius"/>
    </source>
</evidence>
<keyword evidence="1" id="KW-0472">Membrane</keyword>
<dbReference type="EMBL" id="ML735096">
    <property type="protein sequence ID" value="KAB8199099.1"/>
    <property type="molecule type" value="Genomic_DNA"/>
</dbReference>
<organism evidence="2 3">
    <name type="scientific">Aspergillus parasiticus</name>
    <dbReference type="NCBI Taxonomy" id="5067"/>
    <lineage>
        <taxon>Eukaryota</taxon>
        <taxon>Fungi</taxon>
        <taxon>Dikarya</taxon>
        <taxon>Ascomycota</taxon>
        <taxon>Pezizomycotina</taxon>
        <taxon>Eurotiomycetes</taxon>
        <taxon>Eurotiomycetidae</taxon>
        <taxon>Eurotiales</taxon>
        <taxon>Aspergillaceae</taxon>
        <taxon>Aspergillus</taxon>
        <taxon>Aspergillus subgen. Circumdati</taxon>
    </lineage>
</organism>
<evidence type="ECO:0000313" key="2">
    <source>
        <dbReference type="EMBL" id="KAB8199099.1"/>
    </source>
</evidence>
<sequence>MDSYIPYLHRYNHYNKLIFIMPEPISLIGFSLGAISFLLGQVSALESKGRAFFECHARMRSYASQLKGCLIDFEDWKHVWGPQYYTKSEYTNIWSEDGYQHVTASYNEVVELAEEIANQFDALCVDDGNENDIQQINRWKKLLSRWRKQGRRIELDLARLPIDDAAIRQVVIGRQNNTVFGRFAFFLYRDQKFSERISRLESLLQDLKKISFDEYKSRHGNISSAPHEPEAVQETVNSSEFLQNLSIFTDQVYRLRARDNAWDSWALEIEPPIDDDETVVIPWDVGPIAIGFTMLKKDDGHDSSFKRISVHFNSEISMNINHIAETVVGRVSSAESESLPNYLEQLQPANGRSFSLKCLMKEGWLKDDMVYKSWAEDRLRLIYGFAHWMILLWGVQWTLPPCSCGIRFETVATSLRRYTYTTGEHYQCLAESLSQQRLLLIGLVLAELTLATPLRVIPRQNPSNTCQDSGMYFPSHDYEEWESCNGGGRWKPLGRDSLLKNVQDKSSYRFKEAVKFCLDNRTMAFQDGLKYNHVIRLHDRIVKPLREDYLLISRQRSQFRTRQWWVNFILGHPWPSRQFLENDIYTSIGSKPMHVPGSYESSEAHS</sequence>
<feature type="transmembrane region" description="Helical" evidence="1">
    <location>
        <begin position="17"/>
        <end position="40"/>
    </location>
</feature>
<dbReference type="Proteomes" id="UP000326532">
    <property type="component" value="Unassembled WGS sequence"/>
</dbReference>
<dbReference type="AlphaFoldDB" id="A0A5N6D2F1"/>
<keyword evidence="3" id="KW-1185">Reference proteome</keyword>
<keyword evidence="1" id="KW-0812">Transmembrane</keyword>
<dbReference type="OMA" id="FECHARM"/>
<keyword evidence="1" id="KW-1133">Transmembrane helix</keyword>
<feature type="non-terminal residue" evidence="2">
    <location>
        <position position="1"/>
    </location>
</feature>
<accession>A0A5N6D2F1</accession>
<name>A0A5N6D2F1_ASPPA</name>
<reference evidence="2 3" key="1">
    <citation type="submission" date="2019-04" db="EMBL/GenBank/DDBJ databases">
        <title>Fungal friends and foes A comparative genomics study of 23 Aspergillus species from section Flavi.</title>
        <authorList>
            <consortium name="DOE Joint Genome Institute"/>
            <person name="Kjaerbolling I."/>
            <person name="Vesth T.C."/>
            <person name="Frisvad J.C."/>
            <person name="Nybo J.L."/>
            <person name="Theobald S."/>
            <person name="Kildgaard S."/>
            <person name="Petersen T.I."/>
            <person name="Kuo A."/>
            <person name="Sato A."/>
            <person name="Lyhne E.K."/>
            <person name="Kogle M.E."/>
            <person name="Wiebenga A."/>
            <person name="Kun R.S."/>
            <person name="Lubbers R.J."/>
            <person name="Makela M.R."/>
            <person name="Barry K."/>
            <person name="Chovatia M."/>
            <person name="Clum A."/>
            <person name="Daum C."/>
            <person name="Haridas S."/>
            <person name="He G."/>
            <person name="LaButti K."/>
            <person name="Lipzen A."/>
            <person name="Mondo S."/>
            <person name="Pangilinan J."/>
            <person name="Riley R."/>
            <person name="Salamov A."/>
            <person name="Simmons B.A."/>
            <person name="Magnuson J.K."/>
            <person name="Henrissat B."/>
            <person name="Mortensen U.H."/>
            <person name="Larsen T.O."/>
            <person name="De vries R.P."/>
            <person name="Grigoriev I.V."/>
            <person name="Machida M."/>
            <person name="Baker S.E."/>
            <person name="Andersen M.R."/>
        </authorList>
    </citation>
    <scope>NUCLEOTIDE SEQUENCE [LARGE SCALE GENOMIC DNA]</scope>
    <source>
        <strain evidence="2 3">CBS 117618</strain>
    </source>
</reference>
<dbReference type="VEuPathDB" id="FungiDB:BDV34DRAFT_207444"/>
<gene>
    <name evidence="2" type="ORF">BDV34DRAFT_207444</name>
</gene>
<proteinExistence type="predicted"/>
<protein>
    <submittedName>
        <fullName evidence="2">Uncharacterized protein</fullName>
    </submittedName>
</protein>